<dbReference type="eggNOG" id="COG2814">
    <property type="taxonomic scope" value="Bacteria"/>
</dbReference>
<evidence type="ECO:0000256" key="2">
    <source>
        <dbReference type="ARBA" id="ARBA00006236"/>
    </source>
</evidence>
<dbReference type="GO" id="GO:1990961">
    <property type="term" value="P:xenobiotic detoxification by transmembrane export across the plasma membrane"/>
    <property type="evidence" value="ECO:0007669"/>
    <property type="project" value="InterPro"/>
</dbReference>
<dbReference type="Gene3D" id="1.20.1720.10">
    <property type="entry name" value="Multidrug resistance protein D"/>
    <property type="match status" value="1"/>
</dbReference>
<protein>
    <recommendedName>
        <fullName evidence="8">Bcr/CflA family efflux transporter</fullName>
    </recommendedName>
</protein>
<dbReference type="PROSITE" id="PS50850">
    <property type="entry name" value="MFS"/>
    <property type="match status" value="1"/>
</dbReference>
<dbReference type="HOGENOM" id="CLU_001265_47_0_9"/>
<feature type="transmembrane region" description="Helical" evidence="8">
    <location>
        <begin position="385"/>
        <end position="404"/>
    </location>
</feature>
<dbReference type="AlphaFoldDB" id="F8IFD3"/>
<feature type="transmembrane region" description="Helical" evidence="8">
    <location>
        <begin position="261"/>
        <end position="284"/>
    </location>
</feature>
<keyword evidence="4 8" id="KW-1003">Cell membrane</keyword>
<feature type="transmembrane region" description="Helical" evidence="8">
    <location>
        <begin position="296"/>
        <end position="317"/>
    </location>
</feature>
<dbReference type="Pfam" id="PF07690">
    <property type="entry name" value="MFS_1"/>
    <property type="match status" value="1"/>
</dbReference>
<organism evidence="10 11">
    <name type="scientific">Alicyclobacillus acidocaldarius (strain Tc-4-1)</name>
    <name type="common">Bacillus acidocaldarius</name>
    <dbReference type="NCBI Taxonomy" id="1048834"/>
    <lineage>
        <taxon>Bacteria</taxon>
        <taxon>Bacillati</taxon>
        <taxon>Bacillota</taxon>
        <taxon>Bacilli</taxon>
        <taxon>Bacillales</taxon>
        <taxon>Alicyclobacillaceae</taxon>
        <taxon>Alicyclobacillus</taxon>
    </lineage>
</organism>
<evidence type="ECO:0000256" key="4">
    <source>
        <dbReference type="ARBA" id="ARBA00022475"/>
    </source>
</evidence>
<feature type="transmembrane region" description="Helical" evidence="8">
    <location>
        <begin position="117"/>
        <end position="138"/>
    </location>
</feature>
<dbReference type="InterPro" id="IPR020846">
    <property type="entry name" value="MFS_dom"/>
</dbReference>
<dbReference type="PANTHER" id="PTHR23502">
    <property type="entry name" value="MAJOR FACILITATOR SUPERFAMILY"/>
    <property type="match status" value="1"/>
</dbReference>
<evidence type="ECO:0000256" key="5">
    <source>
        <dbReference type="ARBA" id="ARBA00022692"/>
    </source>
</evidence>
<dbReference type="Proteomes" id="UP000000292">
    <property type="component" value="Chromosome"/>
</dbReference>
<dbReference type="NCBIfam" id="TIGR00710">
    <property type="entry name" value="efflux_Bcr_CflA"/>
    <property type="match status" value="1"/>
</dbReference>
<dbReference type="GO" id="GO:0005886">
    <property type="term" value="C:plasma membrane"/>
    <property type="evidence" value="ECO:0007669"/>
    <property type="project" value="UniProtKB-SubCell"/>
</dbReference>
<dbReference type="STRING" id="1048834.TC41_0882"/>
<dbReference type="InterPro" id="IPR005829">
    <property type="entry name" value="Sugar_transporter_CS"/>
</dbReference>
<comment type="subcellular location">
    <subcellularLocation>
        <location evidence="1 8">Cell membrane</location>
        <topology evidence="1 8">Multi-pass membrane protein</topology>
    </subcellularLocation>
</comment>
<feature type="transmembrane region" description="Helical" evidence="8">
    <location>
        <begin position="20"/>
        <end position="41"/>
    </location>
</feature>
<dbReference type="PROSITE" id="PS00216">
    <property type="entry name" value="SUGAR_TRANSPORT_1"/>
    <property type="match status" value="1"/>
</dbReference>
<dbReference type="EMBL" id="CP002902">
    <property type="protein sequence ID" value="AEJ42835.1"/>
    <property type="molecule type" value="Genomic_DNA"/>
</dbReference>
<dbReference type="InterPro" id="IPR011701">
    <property type="entry name" value="MFS"/>
</dbReference>
<proteinExistence type="inferred from homology"/>
<evidence type="ECO:0000256" key="6">
    <source>
        <dbReference type="ARBA" id="ARBA00022989"/>
    </source>
</evidence>
<comment type="similarity">
    <text evidence="2 8">Belongs to the major facilitator superfamily. Bcr/CmlA family.</text>
</comment>
<reference evidence="11" key="2">
    <citation type="submission" date="2011-06" db="EMBL/GenBank/DDBJ databases">
        <title>The complete genome sequence of Alicyclobacillus acidocaldarius sp. Tc-4-1.</title>
        <authorList>
            <person name="Chen Y."/>
            <person name="He Y."/>
            <person name="Dong Z."/>
            <person name="Hu S."/>
        </authorList>
    </citation>
    <scope>NUCLEOTIDE SEQUENCE [LARGE SCALE GENOMIC DNA]</scope>
    <source>
        <strain evidence="11">Tc-4-1</strain>
    </source>
</reference>
<feature type="transmembrane region" description="Helical" evidence="8">
    <location>
        <begin position="323"/>
        <end position="345"/>
    </location>
</feature>
<dbReference type="InterPro" id="IPR004812">
    <property type="entry name" value="Efflux_drug-R_Bcr/CmlA"/>
</dbReference>
<feature type="transmembrane region" description="Helical" evidence="8">
    <location>
        <begin position="92"/>
        <end position="111"/>
    </location>
</feature>
<dbReference type="PANTHER" id="PTHR23502:SF132">
    <property type="entry name" value="POLYAMINE TRANSPORTER 2-RELATED"/>
    <property type="match status" value="1"/>
</dbReference>
<evidence type="ECO:0000256" key="7">
    <source>
        <dbReference type="ARBA" id="ARBA00023136"/>
    </source>
</evidence>
<keyword evidence="6 8" id="KW-1133">Transmembrane helix</keyword>
<dbReference type="KEGG" id="aad:TC41_0882"/>
<dbReference type="InterPro" id="IPR036259">
    <property type="entry name" value="MFS_trans_sf"/>
</dbReference>
<evidence type="ECO:0000256" key="3">
    <source>
        <dbReference type="ARBA" id="ARBA00022448"/>
    </source>
</evidence>
<sequence>MKSEVEMTNTRTLAEAPTSFGARLRLAALLGSLTAIAPLSIDMYLPALPSMARDLHAATSVAQLSLTACLLGLAVGQLFAGPLSDALGRKRPLLVGLGLYLLASFACGLMPSAWGLVAVRLVQGLCGSAAIVIARAIARDLFSGVELTRFFSLLMLVNGVAPILAPVIGGQLLRFTDWRGVFVILGCVGAALWLWSLVALRETLEVERRNRAGLVGALRAFGVLFRDPVFVAYAFSQGLVSAAMFAYISGSPFVLQDIYGLSPQAFSACFAANGIGIVIASQVSGHLARRIEGRKIFRFGVSLAALGGLGLLASVLLGLGLPGILPSLFVLVSCVGIVSTVGSSLAMQHHGKQAGSAAGLIGVSQLLLGAAATPLAGLGGSHDSLPMGAVIAVADVGALAWYALWSLVMVRSKREVVS</sequence>
<feature type="transmembrane region" description="Helical" evidence="8">
    <location>
        <begin position="357"/>
        <end position="379"/>
    </location>
</feature>
<reference evidence="10 11" key="1">
    <citation type="journal article" date="2011" name="J. Bacteriol.">
        <title>Complete Genome Sequence of Alicyclobacillus acidocaldarius Strain Tc-4-1.</title>
        <authorList>
            <person name="Chen Y."/>
            <person name="He Y."/>
            <person name="Zhang B."/>
            <person name="Yang J."/>
            <person name="Li W."/>
            <person name="Dong Z."/>
            <person name="Hu S."/>
        </authorList>
    </citation>
    <scope>NUCLEOTIDE SEQUENCE [LARGE SCALE GENOMIC DNA]</scope>
    <source>
        <strain evidence="10 11">Tc-4-1</strain>
    </source>
</reference>
<dbReference type="CDD" id="cd17320">
    <property type="entry name" value="MFS_MdfA_MDR_like"/>
    <property type="match status" value="1"/>
</dbReference>
<keyword evidence="5 8" id="KW-0812">Transmembrane</keyword>
<keyword evidence="7 8" id="KW-0472">Membrane</keyword>
<feature type="transmembrane region" description="Helical" evidence="8">
    <location>
        <begin position="150"/>
        <end position="169"/>
    </location>
</feature>
<evidence type="ECO:0000256" key="1">
    <source>
        <dbReference type="ARBA" id="ARBA00004651"/>
    </source>
</evidence>
<feature type="transmembrane region" description="Helical" evidence="8">
    <location>
        <begin position="229"/>
        <end position="249"/>
    </location>
</feature>
<keyword evidence="3 8" id="KW-0813">Transport</keyword>
<dbReference type="FunFam" id="1.20.1720.10:FF:000005">
    <property type="entry name" value="Bcr/CflA family efflux transporter"/>
    <property type="match status" value="1"/>
</dbReference>
<dbReference type="RefSeq" id="WP_014463736.1">
    <property type="nucleotide sequence ID" value="NC_017167.1"/>
</dbReference>
<feature type="transmembrane region" description="Helical" evidence="8">
    <location>
        <begin position="61"/>
        <end position="80"/>
    </location>
</feature>
<feature type="domain" description="Major facilitator superfamily (MFS) profile" evidence="9">
    <location>
        <begin position="24"/>
        <end position="415"/>
    </location>
</feature>
<accession>F8IFD3</accession>
<dbReference type="PATRIC" id="fig|1048834.4.peg.836"/>
<gene>
    <name evidence="10" type="primary">bcr</name>
    <name evidence="10" type="ordered locus">TC41_0882</name>
</gene>
<feature type="transmembrane region" description="Helical" evidence="8">
    <location>
        <begin position="181"/>
        <end position="200"/>
    </location>
</feature>
<dbReference type="GO" id="GO:0042910">
    <property type="term" value="F:xenobiotic transmembrane transporter activity"/>
    <property type="evidence" value="ECO:0007669"/>
    <property type="project" value="InterPro"/>
</dbReference>
<evidence type="ECO:0000256" key="8">
    <source>
        <dbReference type="RuleBase" id="RU365088"/>
    </source>
</evidence>
<dbReference type="SUPFAM" id="SSF103473">
    <property type="entry name" value="MFS general substrate transporter"/>
    <property type="match status" value="1"/>
</dbReference>
<evidence type="ECO:0000313" key="11">
    <source>
        <dbReference type="Proteomes" id="UP000000292"/>
    </source>
</evidence>
<evidence type="ECO:0000259" key="9">
    <source>
        <dbReference type="PROSITE" id="PS50850"/>
    </source>
</evidence>
<name>F8IFD3_ALIAT</name>
<evidence type="ECO:0000313" key="10">
    <source>
        <dbReference type="EMBL" id="AEJ42835.1"/>
    </source>
</evidence>